<keyword evidence="12" id="KW-0961">Cell wall biogenesis/degradation</keyword>
<keyword evidence="9" id="KW-0573">Peptidoglycan synthesis</keyword>
<name>A0A381SE50_9ZZZZ</name>
<evidence type="ECO:0000256" key="12">
    <source>
        <dbReference type="ARBA" id="ARBA00023316"/>
    </source>
</evidence>
<reference evidence="16" key="1">
    <citation type="submission" date="2018-05" db="EMBL/GenBank/DDBJ databases">
        <authorList>
            <person name="Lanie J.A."/>
            <person name="Ng W.-L."/>
            <person name="Kazmierczak K.M."/>
            <person name="Andrzejewski T.M."/>
            <person name="Davidsen T.M."/>
            <person name="Wayne K.J."/>
            <person name="Tettelin H."/>
            <person name="Glass J.I."/>
            <person name="Rusch D."/>
            <person name="Podicherti R."/>
            <person name="Tsui H.-C.T."/>
            <person name="Winkler M.E."/>
        </authorList>
    </citation>
    <scope>NUCLEOTIDE SEQUENCE</scope>
</reference>
<keyword evidence="6 13" id="KW-0812">Transmembrane</keyword>
<dbReference type="InterPro" id="IPR001460">
    <property type="entry name" value="PCN-bd_Tpept"/>
</dbReference>
<evidence type="ECO:0000256" key="5">
    <source>
        <dbReference type="ARBA" id="ARBA00022670"/>
    </source>
</evidence>
<dbReference type="Gene3D" id="3.40.710.10">
    <property type="entry name" value="DD-peptidase/beta-lactamase superfamily"/>
    <property type="match status" value="1"/>
</dbReference>
<dbReference type="GO" id="GO:0009252">
    <property type="term" value="P:peptidoglycan biosynthetic process"/>
    <property type="evidence" value="ECO:0007669"/>
    <property type="project" value="UniProtKB-KW"/>
</dbReference>
<dbReference type="PANTHER" id="PTHR30627">
    <property type="entry name" value="PEPTIDOGLYCAN D,D-TRANSPEPTIDASE"/>
    <property type="match status" value="1"/>
</dbReference>
<dbReference type="GO" id="GO:0008360">
    <property type="term" value="P:regulation of cell shape"/>
    <property type="evidence" value="ECO:0007669"/>
    <property type="project" value="UniProtKB-KW"/>
</dbReference>
<keyword evidence="5" id="KW-0645">Protease</keyword>
<feature type="transmembrane region" description="Helical" evidence="13">
    <location>
        <begin position="17"/>
        <end position="36"/>
    </location>
</feature>
<dbReference type="NCBIfam" id="TIGR03423">
    <property type="entry name" value="pbp2_mrdA"/>
    <property type="match status" value="1"/>
</dbReference>
<evidence type="ECO:0000256" key="10">
    <source>
        <dbReference type="ARBA" id="ARBA00022989"/>
    </source>
</evidence>
<dbReference type="Gene3D" id="3.90.1310.10">
    <property type="entry name" value="Penicillin-binding protein 2a (Domain 2)"/>
    <property type="match status" value="1"/>
</dbReference>
<evidence type="ECO:0000256" key="6">
    <source>
        <dbReference type="ARBA" id="ARBA00022692"/>
    </source>
</evidence>
<feature type="domain" description="Penicillin-binding protein transpeptidase" evidence="14">
    <location>
        <begin position="263"/>
        <end position="591"/>
    </location>
</feature>
<evidence type="ECO:0000256" key="2">
    <source>
        <dbReference type="ARBA" id="ARBA00004236"/>
    </source>
</evidence>
<proteinExistence type="predicted"/>
<dbReference type="InterPro" id="IPR017790">
    <property type="entry name" value="Penicillin-binding_protein_2"/>
</dbReference>
<accession>A0A381SE50</accession>
<dbReference type="PANTHER" id="PTHR30627:SF2">
    <property type="entry name" value="PEPTIDOGLYCAN D,D-TRANSPEPTIDASE MRDA"/>
    <property type="match status" value="1"/>
</dbReference>
<dbReference type="AlphaFoldDB" id="A0A381SE50"/>
<keyword evidence="11 13" id="KW-0472">Membrane</keyword>
<evidence type="ECO:0000256" key="1">
    <source>
        <dbReference type="ARBA" id="ARBA00004167"/>
    </source>
</evidence>
<dbReference type="InterPro" id="IPR005311">
    <property type="entry name" value="PBP_dimer"/>
</dbReference>
<evidence type="ECO:0000256" key="3">
    <source>
        <dbReference type="ARBA" id="ARBA00022475"/>
    </source>
</evidence>
<evidence type="ECO:0000256" key="13">
    <source>
        <dbReference type="SAM" id="Phobius"/>
    </source>
</evidence>
<gene>
    <name evidence="16" type="ORF">METZ01_LOCUS54445</name>
</gene>
<dbReference type="InterPro" id="IPR012338">
    <property type="entry name" value="Beta-lactam/transpept-like"/>
</dbReference>
<evidence type="ECO:0000256" key="11">
    <source>
        <dbReference type="ARBA" id="ARBA00023136"/>
    </source>
</evidence>
<organism evidence="16">
    <name type="scientific">marine metagenome</name>
    <dbReference type="NCBI Taxonomy" id="408172"/>
    <lineage>
        <taxon>unclassified sequences</taxon>
        <taxon>metagenomes</taxon>
        <taxon>ecological metagenomes</taxon>
    </lineage>
</organism>
<dbReference type="SUPFAM" id="SSF56601">
    <property type="entry name" value="beta-lactamase/transpeptidase-like"/>
    <property type="match status" value="1"/>
</dbReference>
<dbReference type="Pfam" id="PF03717">
    <property type="entry name" value="PBP_dimer"/>
    <property type="match status" value="1"/>
</dbReference>
<dbReference type="GO" id="GO:0005886">
    <property type="term" value="C:plasma membrane"/>
    <property type="evidence" value="ECO:0007669"/>
    <property type="project" value="UniProtKB-SubCell"/>
</dbReference>
<dbReference type="FunFam" id="3.40.710.10:FF:000024">
    <property type="entry name" value="Penicillin-binding protein 2"/>
    <property type="match status" value="1"/>
</dbReference>
<keyword evidence="7" id="KW-0378">Hydrolase</keyword>
<dbReference type="GO" id="GO:0006508">
    <property type="term" value="P:proteolysis"/>
    <property type="evidence" value="ECO:0007669"/>
    <property type="project" value="UniProtKB-KW"/>
</dbReference>
<evidence type="ECO:0000259" key="14">
    <source>
        <dbReference type="Pfam" id="PF00905"/>
    </source>
</evidence>
<dbReference type="GO" id="GO:0008658">
    <property type="term" value="F:penicillin binding"/>
    <property type="evidence" value="ECO:0007669"/>
    <property type="project" value="InterPro"/>
</dbReference>
<evidence type="ECO:0000259" key="15">
    <source>
        <dbReference type="Pfam" id="PF03717"/>
    </source>
</evidence>
<dbReference type="InterPro" id="IPR050515">
    <property type="entry name" value="Beta-lactam/transpept"/>
</dbReference>
<keyword evidence="4" id="KW-0997">Cell inner membrane</keyword>
<evidence type="ECO:0008006" key="17">
    <source>
        <dbReference type="Google" id="ProtNLM"/>
    </source>
</evidence>
<dbReference type="GO" id="GO:0071555">
    <property type="term" value="P:cell wall organization"/>
    <property type="evidence" value="ECO:0007669"/>
    <property type="project" value="UniProtKB-KW"/>
</dbReference>
<protein>
    <recommendedName>
        <fullName evidence="17">Penicillin-binding protein 2</fullName>
    </recommendedName>
</protein>
<dbReference type="GO" id="GO:0009002">
    <property type="term" value="F:serine-type D-Ala-D-Ala carboxypeptidase activity"/>
    <property type="evidence" value="ECO:0007669"/>
    <property type="project" value="InterPro"/>
</dbReference>
<dbReference type="Pfam" id="PF00905">
    <property type="entry name" value="Transpeptidase"/>
    <property type="match status" value="1"/>
</dbReference>
<evidence type="ECO:0000313" key="16">
    <source>
        <dbReference type="EMBL" id="SVA01591.1"/>
    </source>
</evidence>
<evidence type="ECO:0000256" key="4">
    <source>
        <dbReference type="ARBA" id="ARBA00022519"/>
    </source>
</evidence>
<dbReference type="InterPro" id="IPR036138">
    <property type="entry name" value="PBP_dimer_sf"/>
</dbReference>
<sequence length="600" mass="69134">MNYSDQKKQIIVQNRRTFFLFLGKLSIFSIIGWRLFNIQILNSVKYKTLSKNNQINIEILYPVRGEIKDRNENIIATNKKVYDLYIIPEQTKNLKETLNNLSNFIHFDFEKKRKIILLSKKVKKFESIKIEENLNWEKLELIEANKNHLPGLYLQEDYQRIYPQHKYFSHILGYISQPTPNDLNLPFISKMPRLDIGKTGLEKFFNEYLVGKAGNKEVEVNSSGKVIREISLSPSKKGQNISISIDQRLQKFSYVELEKHKAGSIVVLNIKTGEILSMVSMPSFDPNLIIKKPNNNYWQSLLNHPLSPLTNRSIQGLYSPGSTFKMIVALAGLKHKVINHSKTQFCEGKIEFGDRFYHCWKKKGHGSMNIENAIKESCDVFFYELSKKIGIDRIAQMAKEFGLGEKYQIGFENEKQGIVPSKKWKREKLKESWYAGETLITGIGQGYLLATPLQLAVMTARIASNGKKIEPTIFKRKEKKEFDKIPNINNHMGLINRALFKVVNEQKGTANRSKSEEYSFSGKTGTSQVKKITIEERESEDYKKKDIDWKNKDHALFVGYMPSENPKYAISVVIEHAGSGASIAAPIAKRTFDYIYKQKI</sequence>
<dbReference type="GO" id="GO:0071972">
    <property type="term" value="F:peptidoglycan L,D-transpeptidase activity"/>
    <property type="evidence" value="ECO:0007669"/>
    <property type="project" value="TreeGrafter"/>
</dbReference>
<evidence type="ECO:0000256" key="8">
    <source>
        <dbReference type="ARBA" id="ARBA00022960"/>
    </source>
</evidence>
<evidence type="ECO:0000256" key="7">
    <source>
        <dbReference type="ARBA" id="ARBA00022801"/>
    </source>
</evidence>
<dbReference type="SUPFAM" id="SSF56519">
    <property type="entry name" value="Penicillin binding protein dimerisation domain"/>
    <property type="match status" value="1"/>
</dbReference>
<keyword evidence="8" id="KW-0133">Cell shape</keyword>
<dbReference type="EMBL" id="UINC01002918">
    <property type="protein sequence ID" value="SVA01591.1"/>
    <property type="molecule type" value="Genomic_DNA"/>
</dbReference>
<feature type="domain" description="Penicillin-binding protein dimerisation" evidence="15">
    <location>
        <begin position="61"/>
        <end position="230"/>
    </location>
</feature>
<keyword evidence="3" id="KW-1003">Cell membrane</keyword>
<comment type="subcellular location">
    <subcellularLocation>
        <location evidence="2">Cell membrane</location>
    </subcellularLocation>
    <subcellularLocation>
        <location evidence="1">Membrane</location>
        <topology evidence="1">Single-pass membrane protein</topology>
    </subcellularLocation>
</comment>
<evidence type="ECO:0000256" key="9">
    <source>
        <dbReference type="ARBA" id="ARBA00022984"/>
    </source>
</evidence>
<keyword evidence="10 13" id="KW-1133">Transmembrane helix</keyword>